<dbReference type="PANTHER" id="PTHR19303">
    <property type="entry name" value="TRANSPOSON"/>
    <property type="match status" value="1"/>
</dbReference>
<sequence>MLDDGLLLRLEKMLQAEFQGSFCKKLRKPKFEDLDRTMAQWIRTQHLHNVPITGPILKSTAKKFAKQLGITDFKASEGWLGKFKHCHEIHNGQTSVKAPSVNKEITLEVVKKEEVEQHDHIREDQQPLESAVPTIQEALDAAKSLEKFFLHHEDDPSGL</sequence>
<dbReference type="GO" id="GO:0005634">
    <property type="term" value="C:nucleus"/>
    <property type="evidence" value="ECO:0007669"/>
    <property type="project" value="UniProtKB-SubCell"/>
</dbReference>
<keyword evidence="2" id="KW-0238">DNA-binding</keyword>
<dbReference type="GeneID" id="108732675"/>
<evidence type="ECO:0000256" key="1">
    <source>
        <dbReference type="ARBA" id="ARBA00004123"/>
    </source>
</evidence>
<evidence type="ECO:0000256" key="2">
    <source>
        <dbReference type="ARBA" id="ARBA00023125"/>
    </source>
</evidence>
<dbReference type="STRING" id="224129.A0A1W4WG77"/>
<evidence type="ECO:0000313" key="5">
    <source>
        <dbReference type="RefSeq" id="XP_018319113.1"/>
    </source>
</evidence>
<reference evidence="5" key="1">
    <citation type="submission" date="2025-08" db="UniProtKB">
        <authorList>
            <consortium name="RefSeq"/>
        </authorList>
    </citation>
    <scope>IDENTIFICATION</scope>
    <source>
        <tissue evidence="5">Entire body</tissue>
    </source>
</reference>
<dbReference type="InParanoid" id="A0A1W4WG77"/>
<accession>A0A1W4WG77</accession>
<dbReference type="Gene3D" id="1.10.10.60">
    <property type="entry name" value="Homeodomain-like"/>
    <property type="match status" value="1"/>
</dbReference>
<evidence type="ECO:0000259" key="3">
    <source>
        <dbReference type="PROSITE" id="PS51253"/>
    </source>
</evidence>
<dbReference type="InterPro" id="IPR009057">
    <property type="entry name" value="Homeodomain-like_sf"/>
</dbReference>
<name>A0A1W4WG77_AGRPL</name>
<protein>
    <submittedName>
        <fullName evidence="5">Tigger transposable element-derived protein 7-like</fullName>
    </submittedName>
</protein>
<dbReference type="Proteomes" id="UP000192223">
    <property type="component" value="Unplaced"/>
</dbReference>
<dbReference type="Pfam" id="PF03221">
    <property type="entry name" value="HTH_Tnp_Tc5"/>
    <property type="match status" value="1"/>
</dbReference>
<feature type="domain" description="HTH CENPB-type" evidence="3">
    <location>
        <begin position="22"/>
        <end position="93"/>
    </location>
</feature>
<dbReference type="SUPFAM" id="SSF46689">
    <property type="entry name" value="Homeodomain-like"/>
    <property type="match status" value="1"/>
</dbReference>
<dbReference type="OrthoDB" id="5919228at2759"/>
<dbReference type="InterPro" id="IPR050863">
    <property type="entry name" value="CenT-Element_Derived"/>
</dbReference>
<dbReference type="GO" id="GO:0003677">
    <property type="term" value="F:DNA binding"/>
    <property type="evidence" value="ECO:0007669"/>
    <property type="project" value="UniProtKB-KW"/>
</dbReference>
<dbReference type="RefSeq" id="XP_018319113.1">
    <property type="nucleotide sequence ID" value="XM_018463611.1"/>
</dbReference>
<proteinExistence type="predicted"/>
<keyword evidence="4" id="KW-1185">Reference proteome</keyword>
<dbReference type="InterPro" id="IPR006600">
    <property type="entry name" value="HTH_CenpB_DNA-bd_dom"/>
</dbReference>
<dbReference type="PANTHER" id="PTHR19303:SF73">
    <property type="entry name" value="PROTEIN PDC2"/>
    <property type="match status" value="1"/>
</dbReference>
<organism evidence="4 5">
    <name type="scientific">Agrilus planipennis</name>
    <name type="common">Emerald ash borer</name>
    <name type="synonym">Agrilus marcopoli</name>
    <dbReference type="NCBI Taxonomy" id="224129"/>
    <lineage>
        <taxon>Eukaryota</taxon>
        <taxon>Metazoa</taxon>
        <taxon>Ecdysozoa</taxon>
        <taxon>Arthropoda</taxon>
        <taxon>Hexapoda</taxon>
        <taxon>Insecta</taxon>
        <taxon>Pterygota</taxon>
        <taxon>Neoptera</taxon>
        <taxon>Endopterygota</taxon>
        <taxon>Coleoptera</taxon>
        <taxon>Polyphaga</taxon>
        <taxon>Elateriformia</taxon>
        <taxon>Buprestoidea</taxon>
        <taxon>Buprestidae</taxon>
        <taxon>Agrilinae</taxon>
        <taxon>Agrilus</taxon>
    </lineage>
</organism>
<dbReference type="SMART" id="SM00674">
    <property type="entry name" value="CENPB"/>
    <property type="match status" value="1"/>
</dbReference>
<comment type="subcellular location">
    <subcellularLocation>
        <location evidence="1">Nucleus</location>
    </subcellularLocation>
</comment>
<dbReference type="AlphaFoldDB" id="A0A1W4WG77"/>
<gene>
    <name evidence="5" type="primary">LOC108732675</name>
</gene>
<evidence type="ECO:0000313" key="4">
    <source>
        <dbReference type="Proteomes" id="UP000192223"/>
    </source>
</evidence>
<dbReference type="FunCoup" id="A0A1W4WG77">
    <property type="interactions" value="118"/>
</dbReference>
<dbReference type="PROSITE" id="PS51253">
    <property type="entry name" value="HTH_CENPB"/>
    <property type="match status" value="1"/>
</dbReference>
<dbReference type="KEGG" id="apln:108732675"/>